<keyword evidence="11" id="KW-1185">Reference proteome</keyword>
<reference evidence="11" key="2">
    <citation type="journal article" date="2010" name="Genome Res.">
        <title>Population genomic sequencing of Coccidioides fungi reveals recent hybridization and transposon control.</title>
        <authorList>
            <person name="Neafsey D.E."/>
            <person name="Barker B.M."/>
            <person name="Sharpton T.J."/>
            <person name="Stajich J.E."/>
            <person name="Park D.J."/>
            <person name="Whiston E."/>
            <person name="Hung C.-Y."/>
            <person name="McMahan C."/>
            <person name="White J."/>
            <person name="Sykes S."/>
            <person name="Heiman D."/>
            <person name="Young S."/>
            <person name="Zeng Q."/>
            <person name="Abouelleil A."/>
            <person name="Aftuck L."/>
            <person name="Bessette D."/>
            <person name="Brown A."/>
            <person name="FitzGerald M."/>
            <person name="Lui A."/>
            <person name="Macdonald J.P."/>
            <person name="Priest M."/>
            <person name="Orbach M.J."/>
            <person name="Galgiani J.N."/>
            <person name="Kirkland T.N."/>
            <person name="Cole G.T."/>
            <person name="Birren B.W."/>
            <person name="Henn M.R."/>
            <person name="Taylor J.W."/>
            <person name="Rounsley S.D."/>
        </authorList>
    </citation>
    <scope>GENOME REANNOTATION</scope>
    <source>
        <strain evidence="11">RS</strain>
    </source>
</reference>
<dbReference type="InterPro" id="IPR017972">
    <property type="entry name" value="Cyt_P450_CS"/>
</dbReference>
<dbReference type="InterPro" id="IPR002401">
    <property type="entry name" value="Cyt_P450_E_grp-I"/>
</dbReference>
<proteinExistence type="inferred from homology"/>
<dbReference type="Gene3D" id="1.10.630.10">
    <property type="entry name" value="Cytochrome P450"/>
    <property type="match status" value="1"/>
</dbReference>
<dbReference type="SUPFAM" id="SSF48264">
    <property type="entry name" value="Cytochrome P450"/>
    <property type="match status" value="1"/>
</dbReference>
<keyword evidence="6 7" id="KW-0349">Heme</keyword>
<name>A0A0E1RYD2_COCIM</name>
<keyword evidence="5 6" id="KW-0408">Iron</keyword>
<keyword evidence="9" id="KW-0472">Membrane</keyword>
<evidence type="ECO:0000256" key="1">
    <source>
        <dbReference type="ARBA" id="ARBA00001971"/>
    </source>
</evidence>
<feature type="transmembrane region" description="Helical" evidence="9">
    <location>
        <begin position="6"/>
        <end position="23"/>
    </location>
</feature>
<dbReference type="STRING" id="246410.A0A0E1RYD2"/>
<evidence type="ECO:0000313" key="11">
    <source>
        <dbReference type="Proteomes" id="UP000001261"/>
    </source>
</evidence>
<dbReference type="OrthoDB" id="1470350at2759"/>
<evidence type="ECO:0000256" key="9">
    <source>
        <dbReference type="SAM" id="Phobius"/>
    </source>
</evidence>
<comment type="similarity">
    <text evidence="2 7">Belongs to the cytochrome P450 family.</text>
</comment>
<dbReference type="Pfam" id="PF00067">
    <property type="entry name" value="p450"/>
    <property type="match status" value="2"/>
</dbReference>
<dbReference type="PROSITE" id="PS00086">
    <property type="entry name" value="CYTOCHROME_P450"/>
    <property type="match status" value="1"/>
</dbReference>
<dbReference type="InterPro" id="IPR036396">
    <property type="entry name" value="Cyt_P450_sf"/>
</dbReference>
<feature type="region of interest" description="Disordered" evidence="8">
    <location>
        <begin position="506"/>
        <end position="528"/>
    </location>
</feature>
<dbReference type="VEuPathDB" id="FungiDB:CIMG_01179"/>
<feature type="transmembrane region" description="Helical" evidence="9">
    <location>
        <begin position="35"/>
        <end position="54"/>
    </location>
</feature>
<evidence type="ECO:0000256" key="4">
    <source>
        <dbReference type="ARBA" id="ARBA00023002"/>
    </source>
</evidence>
<keyword evidence="9" id="KW-0812">Transmembrane</keyword>
<dbReference type="GO" id="GO:0020037">
    <property type="term" value="F:heme binding"/>
    <property type="evidence" value="ECO:0007669"/>
    <property type="project" value="InterPro"/>
</dbReference>
<evidence type="ECO:0008006" key="12">
    <source>
        <dbReference type="Google" id="ProtNLM"/>
    </source>
</evidence>
<dbReference type="EMBL" id="GG704911">
    <property type="protein sequence ID" value="EAS35825.1"/>
    <property type="molecule type" value="Genomic_DNA"/>
</dbReference>
<dbReference type="RefSeq" id="XP_001247408.1">
    <property type="nucleotide sequence ID" value="XM_001247407.1"/>
</dbReference>
<dbReference type="OMA" id="WQEWLFE"/>
<gene>
    <name evidence="10" type="ORF">CIMG_01179</name>
</gene>
<keyword evidence="9" id="KW-1133">Transmembrane helix</keyword>
<dbReference type="KEGG" id="cim:CIMG_01179"/>
<dbReference type="GeneID" id="4565520"/>
<dbReference type="PRINTS" id="PR00385">
    <property type="entry name" value="P450"/>
</dbReference>
<evidence type="ECO:0000256" key="2">
    <source>
        <dbReference type="ARBA" id="ARBA00010617"/>
    </source>
</evidence>
<comment type="cofactor">
    <cofactor evidence="1 6">
        <name>heme</name>
        <dbReference type="ChEBI" id="CHEBI:30413"/>
    </cofactor>
</comment>
<dbReference type="PRINTS" id="PR00463">
    <property type="entry name" value="EP450I"/>
</dbReference>
<sequence>MASVSLTNIIFTSIILYIFTILLKLLQNYQRARKIGLPIVFVPVDQSNILWIIISPIVRPLLKRYLPRFIYNRIVICIFGHEFHEKLEPFKNFVGGQKTYTLITLRGLEIWTCDPDVSMDVLRRPKDFSQLEIANKMMSKFGSNVLTTSGAVWARQRKIIASVINEKISGVVFDESVRQTAGFIEEFGESKPGDIGSRSTKANRVIDGVTYKTFDMVKKITIHVLSRAGMGVTRHWRDDGRQIKSSAAKADHDEDSRLKFDRALQMILANLVPATLVPEQILSHWPFFLPGAREMRDLASAVRHLPKMFRDMLGQEAPVTDSFHGSSDKEPSTKINIISQLIAASELGNNQSVSTDANIKQGWTLSKDEIVGNLFIFNAAGFDTSANALSFALVVLAAYPHWQEWLFEEIDQIVPEDSDASMEYSTIFPKAIRTLAFMLEVLRLFPPVIHIGKTAFSGNGEAVQLVNPMKKDGESAVTTEIPSGVVIYINSAALHMAPEVWRDLNPQDETQHTGHRVQNRDASQSGIKASGRFVPDEELFRPSRWINHSDNTIFQPPRGSYLPWSAGPRNCPGQKMAQVEFVGVFLTLFRYHRLEAVRHEIPVKVSTSASKEHNTRRMETRKETDDEVRQRLERVIDGCRSKLTLEMEVYGVTDAEEEKGGRGVGLRWVRRKAPNRP</sequence>
<evidence type="ECO:0000313" key="10">
    <source>
        <dbReference type="EMBL" id="EAS35825.1"/>
    </source>
</evidence>
<keyword evidence="3 6" id="KW-0479">Metal-binding</keyword>
<dbReference type="PANTHER" id="PTHR24305:SF166">
    <property type="entry name" value="CYTOCHROME P450 12A4, MITOCHONDRIAL-RELATED"/>
    <property type="match status" value="1"/>
</dbReference>
<evidence type="ECO:0000256" key="7">
    <source>
        <dbReference type="RuleBase" id="RU000461"/>
    </source>
</evidence>
<evidence type="ECO:0000256" key="6">
    <source>
        <dbReference type="PIRSR" id="PIRSR602401-1"/>
    </source>
</evidence>
<dbReference type="GO" id="GO:0005506">
    <property type="term" value="F:iron ion binding"/>
    <property type="evidence" value="ECO:0007669"/>
    <property type="project" value="InterPro"/>
</dbReference>
<dbReference type="InParanoid" id="A0A0E1RYD2"/>
<dbReference type="GO" id="GO:0016705">
    <property type="term" value="F:oxidoreductase activity, acting on paired donors, with incorporation or reduction of molecular oxygen"/>
    <property type="evidence" value="ECO:0007669"/>
    <property type="project" value="InterPro"/>
</dbReference>
<dbReference type="InterPro" id="IPR050121">
    <property type="entry name" value="Cytochrome_P450_monoxygenase"/>
</dbReference>
<protein>
    <recommendedName>
        <fullName evidence="12">Cytochrome P450 monooxygenase</fullName>
    </recommendedName>
</protein>
<keyword evidence="7" id="KW-0503">Monooxygenase</keyword>
<evidence type="ECO:0000256" key="3">
    <source>
        <dbReference type="ARBA" id="ARBA00022723"/>
    </source>
</evidence>
<organism evidence="10 11">
    <name type="scientific">Coccidioides immitis (strain RS)</name>
    <name type="common">Valley fever fungus</name>
    <dbReference type="NCBI Taxonomy" id="246410"/>
    <lineage>
        <taxon>Eukaryota</taxon>
        <taxon>Fungi</taxon>
        <taxon>Dikarya</taxon>
        <taxon>Ascomycota</taxon>
        <taxon>Pezizomycotina</taxon>
        <taxon>Eurotiomycetes</taxon>
        <taxon>Eurotiomycetidae</taxon>
        <taxon>Onygenales</taxon>
        <taxon>Onygenaceae</taxon>
        <taxon>Coccidioides</taxon>
    </lineage>
</organism>
<evidence type="ECO:0000256" key="5">
    <source>
        <dbReference type="ARBA" id="ARBA00023004"/>
    </source>
</evidence>
<dbReference type="GO" id="GO:0004497">
    <property type="term" value="F:monooxygenase activity"/>
    <property type="evidence" value="ECO:0007669"/>
    <property type="project" value="UniProtKB-KW"/>
</dbReference>
<dbReference type="Proteomes" id="UP000001261">
    <property type="component" value="Unassembled WGS sequence"/>
</dbReference>
<evidence type="ECO:0000256" key="8">
    <source>
        <dbReference type="SAM" id="MobiDB-lite"/>
    </source>
</evidence>
<reference evidence="11" key="1">
    <citation type="journal article" date="2009" name="Genome Res.">
        <title>Comparative genomic analyses of the human fungal pathogens Coccidioides and their relatives.</title>
        <authorList>
            <person name="Sharpton T.J."/>
            <person name="Stajich J.E."/>
            <person name="Rounsley S.D."/>
            <person name="Gardner M.J."/>
            <person name="Wortman J.R."/>
            <person name="Jordar V.S."/>
            <person name="Maiti R."/>
            <person name="Kodira C.D."/>
            <person name="Neafsey D.E."/>
            <person name="Zeng Q."/>
            <person name="Hung C.-Y."/>
            <person name="McMahan C."/>
            <person name="Muszewska A."/>
            <person name="Grynberg M."/>
            <person name="Mandel M.A."/>
            <person name="Kellner E.M."/>
            <person name="Barker B.M."/>
            <person name="Galgiani J.N."/>
            <person name="Orbach M.J."/>
            <person name="Kirkland T.N."/>
            <person name="Cole G.T."/>
            <person name="Henn M.R."/>
            <person name="Birren B.W."/>
            <person name="Taylor J.W."/>
        </authorList>
    </citation>
    <scope>NUCLEOTIDE SEQUENCE [LARGE SCALE GENOMIC DNA]</scope>
    <source>
        <strain evidence="11">RS</strain>
    </source>
</reference>
<dbReference type="AlphaFoldDB" id="A0A0E1RYD2"/>
<keyword evidence="4 7" id="KW-0560">Oxidoreductase</keyword>
<feature type="binding site" description="axial binding residue" evidence="6">
    <location>
        <position position="571"/>
    </location>
    <ligand>
        <name>heme</name>
        <dbReference type="ChEBI" id="CHEBI:30413"/>
    </ligand>
    <ligandPart>
        <name>Fe</name>
        <dbReference type="ChEBI" id="CHEBI:18248"/>
    </ligandPart>
</feature>
<dbReference type="PANTHER" id="PTHR24305">
    <property type="entry name" value="CYTOCHROME P450"/>
    <property type="match status" value="1"/>
</dbReference>
<accession>A0A0E1RYD2</accession>
<dbReference type="InterPro" id="IPR001128">
    <property type="entry name" value="Cyt_P450"/>
</dbReference>